<organism evidence="1 2">
    <name type="scientific">Flavobacterium omnivorum</name>
    <dbReference type="NCBI Taxonomy" id="178355"/>
    <lineage>
        <taxon>Bacteria</taxon>
        <taxon>Pseudomonadati</taxon>
        <taxon>Bacteroidota</taxon>
        <taxon>Flavobacteriia</taxon>
        <taxon>Flavobacteriales</taxon>
        <taxon>Flavobacteriaceae</taxon>
        <taxon>Flavobacterium</taxon>
    </lineage>
</organism>
<name>A0A1G8IF44_9FLAO</name>
<protein>
    <submittedName>
        <fullName evidence="1">Uncharacterized protein</fullName>
    </submittedName>
</protein>
<accession>A0A1G8IF44</accession>
<evidence type="ECO:0000313" key="1">
    <source>
        <dbReference type="EMBL" id="SDI17536.1"/>
    </source>
</evidence>
<sequence>MKRQWSFSNLVSFCRIHLFNYIHLTKFLESPEKDWELNTKSDGQLGLFDDYLATG</sequence>
<proteinExistence type="predicted"/>
<reference evidence="2" key="1">
    <citation type="submission" date="2016-10" db="EMBL/GenBank/DDBJ databases">
        <authorList>
            <person name="Varghese N."/>
            <person name="Submissions S."/>
        </authorList>
    </citation>
    <scope>NUCLEOTIDE SEQUENCE [LARGE SCALE GENOMIC DNA]</scope>
    <source>
        <strain evidence="2">CGMCC 1.2747</strain>
    </source>
</reference>
<dbReference type="EMBL" id="FNDB01000026">
    <property type="protein sequence ID" value="SDI17536.1"/>
    <property type="molecule type" value="Genomic_DNA"/>
</dbReference>
<dbReference type="AlphaFoldDB" id="A0A1G8IF44"/>
<keyword evidence="2" id="KW-1185">Reference proteome</keyword>
<dbReference type="Proteomes" id="UP000199274">
    <property type="component" value="Unassembled WGS sequence"/>
</dbReference>
<gene>
    <name evidence="1" type="ORF">SAMN04488062_1261</name>
</gene>
<evidence type="ECO:0000313" key="2">
    <source>
        <dbReference type="Proteomes" id="UP000199274"/>
    </source>
</evidence>